<name>A0AA42CD91_9PROT</name>
<gene>
    <name evidence="2" type="ORF">OL599_02640</name>
</gene>
<feature type="signal peptide" evidence="1">
    <location>
        <begin position="1"/>
        <end position="32"/>
    </location>
</feature>
<reference evidence="2" key="1">
    <citation type="submission" date="2022-09" db="EMBL/GenBank/DDBJ databases">
        <title>Rhodovastum sp. nov. RN2-1 isolated from soil in Seongnam, South Korea.</title>
        <authorList>
            <person name="Le N.T."/>
        </authorList>
    </citation>
    <scope>NUCLEOTIDE SEQUENCE</scope>
    <source>
        <strain evidence="2">RN2-1</strain>
    </source>
</reference>
<reference evidence="2" key="2">
    <citation type="submission" date="2022-10" db="EMBL/GenBank/DDBJ databases">
        <authorList>
            <person name="Trinh H.N."/>
        </authorList>
    </citation>
    <scope>NUCLEOTIDE SEQUENCE</scope>
    <source>
        <strain evidence="2">RN2-1</strain>
    </source>
</reference>
<dbReference type="RefSeq" id="WP_264712038.1">
    <property type="nucleotide sequence ID" value="NZ_JAPDNT010000001.1"/>
</dbReference>
<keyword evidence="3" id="KW-1185">Reference proteome</keyword>
<proteinExistence type="predicted"/>
<evidence type="ECO:0008006" key="4">
    <source>
        <dbReference type="Google" id="ProtNLM"/>
    </source>
</evidence>
<evidence type="ECO:0000256" key="1">
    <source>
        <dbReference type="SAM" id="SignalP"/>
    </source>
</evidence>
<feature type="chain" id="PRO_5041216776" description="Toxin co-regulated pilus biosynthesis protein Q C-terminal domain-containing protein" evidence="1">
    <location>
        <begin position="33"/>
        <end position="188"/>
    </location>
</feature>
<sequence length="188" mass="20258">MCPIPRQSQAALQALCLVIAAVLALCSAPAVARTLAEGQDADGWRDQWVAWQYKDAIDDAFVQFAGVDTDTIAMGVRCKTREMTQRIVPRDPSTRALLSHAAREKASTIITWRVDQQAPVTEAWVLDGSRLDRDPMVIAAPASSHIAEAMARAQERIAVRLAGHTFIIPAKGANAALARVTTACGRKG</sequence>
<comment type="caution">
    <text evidence="2">The sequence shown here is derived from an EMBL/GenBank/DDBJ whole genome shotgun (WGS) entry which is preliminary data.</text>
</comment>
<organism evidence="2 3">
    <name type="scientific">Limobrevibacterium gyesilva</name>
    <dbReference type="NCBI Taxonomy" id="2991712"/>
    <lineage>
        <taxon>Bacteria</taxon>
        <taxon>Pseudomonadati</taxon>
        <taxon>Pseudomonadota</taxon>
        <taxon>Alphaproteobacteria</taxon>
        <taxon>Acetobacterales</taxon>
        <taxon>Acetobacteraceae</taxon>
        <taxon>Limobrevibacterium</taxon>
    </lineage>
</organism>
<dbReference type="Proteomes" id="UP001165679">
    <property type="component" value="Unassembled WGS sequence"/>
</dbReference>
<protein>
    <recommendedName>
        <fullName evidence="4">Toxin co-regulated pilus biosynthesis protein Q C-terminal domain-containing protein</fullName>
    </recommendedName>
</protein>
<evidence type="ECO:0000313" key="2">
    <source>
        <dbReference type="EMBL" id="MCW3473464.1"/>
    </source>
</evidence>
<evidence type="ECO:0000313" key="3">
    <source>
        <dbReference type="Proteomes" id="UP001165679"/>
    </source>
</evidence>
<keyword evidence="1" id="KW-0732">Signal</keyword>
<dbReference type="EMBL" id="JAPDNT010000001">
    <property type="protein sequence ID" value="MCW3473464.1"/>
    <property type="molecule type" value="Genomic_DNA"/>
</dbReference>
<dbReference type="AlphaFoldDB" id="A0AA42CD91"/>
<accession>A0AA42CD91</accession>